<sequence length="592" mass="66144">MESSRDITVASSNNGADDIIEETYPCADADSGSIRNRIACKTGHILNNLTSSVWYSYALLYFQHVAGLSAVSVGIIFFISQTLMAGSSLLITLGREKRLWKYFSPYGKRKAWHIIGSAGVLFSWPFIFIPCLFCENNSSNVTLGAYYLLSVALFSISWPLAEDSYYSLMTEIREENGKDTEASRSIVRVCKVCLYILLWILLQESTESKMNSNVSEQFTRFAIILLPVGFLFVFAFHLTVLEPRPQTDEGKLDEEKNCGRSTADVTSRTTIVNNEPTGMREGPKLTWFEWLKEPSLYKVGCIVVFSNITFRIVQSYLPLYVVETLNLRKESVAFFPLIIVISRIATELTCRSFTDRLTMTPRVIILCTTFAIFGTSLWFFVQSASKTSSVYVPTIIFAGMSSLITMVTPTLQYHITGNSKEAVTFVSLIFECTERVLLGGIVLAVQTSFPGNKDKSVGEYLRVAFPATFGSCILVPLLIATGSMSSKDSNEGPMLTITAASPREEIEPIHTSQRLENCLERLVCSETSTPPVYIERGERRRNSAEIQSSLSTALPSDVEPEAEARSPEQRDRDIEEVKRALDELHRLPSTDL</sequence>
<dbReference type="EMBL" id="RCHS01000324">
    <property type="protein sequence ID" value="RMX59494.1"/>
    <property type="molecule type" value="Genomic_DNA"/>
</dbReference>
<dbReference type="GO" id="GO:0015293">
    <property type="term" value="F:symporter activity"/>
    <property type="evidence" value="ECO:0007669"/>
    <property type="project" value="InterPro"/>
</dbReference>
<feature type="transmembrane region" description="Helical" evidence="3">
    <location>
        <begin position="68"/>
        <end position="91"/>
    </location>
</feature>
<feature type="transmembrane region" description="Helical" evidence="3">
    <location>
        <begin position="460"/>
        <end position="480"/>
    </location>
</feature>
<dbReference type="InterPro" id="IPR036259">
    <property type="entry name" value="MFS_trans_sf"/>
</dbReference>
<feature type="compositionally biased region" description="Basic and acidic residues" evidence="2">
    <location>
        <begin position="562"/>
        <end position="574"/>
    </location>
</feature>
<feature type="transmembrane region" description="Helical" evidence="3">
    <location>
        <begin position="111"/>
        <end position="129"/>
    </location>
</feature>
<comment type="similarity">
    <text evidence="1">Belongs to the major facilitator superfamily.</text>
</comment>
<comment type="caution">
    <text evidence="4">The sequence shown here is derived from an EMBL/GenBank/DDBJ whole genome shotgun (WGS) entry which is preliminary data.</text>
</comment>
<dbReference type="InterPro" id="IPR039672">
    <property type="entry name" value="MFS_2"/>
</dbReference>
<feature type="region of interest" description="Disordered" evidence="2">
    <location>
        <begin position="534"/>
        <end position="574"/>
    </location>
</feature>
<reference evidence="4 5" key="1">
    <citation type="journal article" date="2018" name="Sci. Rep.">
        <title>Comparative analysis of the Pocillopora damicornis genome highlights role of immune system in coral evolution.</title>
        <authorList>
            <person name="Cunning R."/>
            <person name="Bay R.A."/>
            <person name="Gillette P."/>
            <person name="Baker A.C."/>
            <person name="Traylor-Knowles N."/>
        </authorList>
    </citation>
    <scope>NUCLEOTIDE SEQUENCE [LARGE SCALE GENOMIC DNA]</scope>
    <source>
        <strain evidence="4">RSMAS</strain>
        <tissue evidence="4">Whole animal</tissue>
    </source>
</reference>
<evidence type="ECO:0000313" key="4">
    <source>
        <dbReference type="EMBL" id="RMX59494.1"/>
    </source>
</evidence>
<evidence type="ECO:0008006" key="6">
    <source>
        <dbReference type="Google" id="ProtNLM"/>
    </source>
</evidence>
<dbReference type="PANTHER" id="PTHR11328">
    <property type="entry name" value="MAJOR FACILITATOR SUPERFAMILY DOMAIN-CONTAINING PROTEIN"/>
    <property type="match status" value="1"/>
</dbReference>
<protein>
    <recommendedName>
        <fullName evidence="6">Major facilitator superfamily associated domain-containing protein</fullName>
    </recommendedName>
</protein>
<feature type="transmembrane region" description="Helical" evidence="3">
    <location>
        <begin position="141"/>
        <end position="161"/>
    </location>
</feature>
<organism evidence="4 5">
    <name type="scientific">Pocillopora damicornis</name>
    <name type="common">Cauliflower coral</name>
    <name type="synonym">Millepora damicornis</name>
    <dbReference type="NCBI Taxonomy" id="46731"/>
    <lineage>
        <taxon>Eukaryota</taxon>
        <taxon>Metazoa</taxon>
        <taxon>Cnidaria</taxon>
        <taxon>Anthozoa</taxon>
        <taxon>Hexacorallia</taxon>
        <taxon>Scleractinia</taxon>
        <taxon>Astrocoeniina</taxon>
        <taxon>Pocilloporidae</taxon>
        <taxon>Pocillopora</taxon>
    </lineage>
</organism>
<proteinExistence type="inferred from homology"/>
<evidence type="ECO:0000256" key="2">
    <source>
        <dbReference type="SAM" id="MobiDB-lite"/>
    </source>
</evidence>
<gene>
    <name evidence="4" type="ORF">pdam_00020464</name>
</gene>
<dbReference type="Proteomes" id="UP000275408">
    <property type="component" value="Unassembled WGS sequence"/>
</dbReference>
<dbReference type="PANTHER" id="PTHR11328:SF28">
    <property type="entry name" value="MAJOR FACILITATOR SUPERFAMILY DOMAIN-CONTAINING PROTEIN 12"/>
    <property type="match status" value="1"/>
</dbReference>
<dbReference type="Gene3D" id="1.20.1250.20">
    <property type="entry name" value="MFS general substrate transporter like domains"/>
    <property type="match status" value="2"/>
</dbReference>
<dbReference type="GO" id="GO:0008643">
    <property type="term" value="P:carbohydrate transport"/>
    <property type="evidence" value="ECO:0007669"/>
    <property type="project" value="InterPro"/>
</dbReference>
<keyword evidence="3" id="KW-0472">Membrane</keyword>
<dbReference type="GO" id="GO:0005886">
    <property type="term" value="C:plasma membrane"/>
    <property type="evidence" value="ECO:0007669"/>
    <property type="project" value="TreeGrafter"/>
</dbReference>
<evidence type="ECO:0000313" key="5">
    <source>
        <dbReference type="Proteomes" id="UP000275408"/>
    </source>
</evidence>
<feature type="compositionally biased region" description="Polar residues" evidence="2">
    <location>
        <begin position="544"/>
        <end position="554"/>
    </location>
</feature>
<evidence type="ECO:0000256" key="3">
    <source>
        <dbReference type="SAM" id="Phobius"/>
    </source>
</evidence>
<evidence type="ECO:0000256" key="1">
    <source>
        <dbReference type="ARBA" id="ARBA00008335"/>
    </source>
</evidence>
<keyword evidence="5" id="KW-1185">Reference proteome</keyword>
<dbReference type="STRING" id="46731.A0A3M6V154"/>
<dbReference type="OrthoDB" id="5963528at2759"/>
<keyword evidence="3" id="KW-1133">Transmembrane helix</keyword>
<dbReference type="Pfam" id="PF07690">
    <property type="entry name" value="MFS_1"/>
    <property type="match status" value="1"/>
</dbReference>
<name>A0A3M6V154_POCDA</name>
<keyword evidence="3" id="KW-0812">Transmembrane</keyword>
<feature type="transmembrane region" description="Helical" evidence="3">
    <location>
        <begin position="390"/>
        <end position="411"/>
    </location>
</feature>
<dbReference type="AlphaFoldDB" id="A0A3M6V154"/>
<feature type="transmembrane region" description="Helical" evidence="3">
    <location>
        <begin position="423"/>
        <end position="445"/>
    </location>
</feature>
<feature type="transmembrane region" description="Helical" evidence="3">
    <location>
        <begin position="363"/>
        <end position="384"/>
    </location>
</feature>
<dbReference type="InterPro" id="IPR011701">
    <property type="entry name" value="MFS"/>
</dbReference>
<accession>A0A3M6V154</accession>
<dbReference type="SUPFAM" id="SSF103473">
    <property type="entry name" value="MFS general substrate transporter"/>
    <property type="match status" value="1"/>
</dbReference>
<feature type="transmembrane region" description="Helical" evidence="3">
    <location>
        <begin position="221"/>
        <end position="241"/>
    </location>
</feature>